<evidence type="ECO:0000313" key="2">
    <source>
        <dbReference type="EMBL" id="KAA1166166.1"/>
    </source>
</evidence>
<gene>
    <name evidence="2" type="ORF">EU509_00520</name>
</gene>
<evidence type="ECO:0000256" key="1">
    <source>
        <dbReference type="SAM" id="SignalP"/>
    </source>
</evidence>
<name>A0ABQ6RNB6_9GAMM</name>
<dbReference type="RefSeq" id="WP_149604861.1">
    <property type="nucleotide sequence ID" value="NZ_SEUJ01000038.1"/>
</dbReference>
<keyword evidence="3" id="KW-1185">Reference proteome</keyword>
<organism evidence="2 3">
    <name type="scientific">Pseudoalteromonas fuliginea</name>
    <dbReference type="NCBI Taxonomy" id="1872678"/>
    <lineage>
        <taxon>Bacteria</taxon>
        <taxon>Pseudomonadati</taxon>
        <taxon>Pseudomonadota</taxon>
        <taxon>Gammaproteobacteria</taxon>
        <taxon>Alteromonadales</taxon>
        <taxon>Pseudoalteromonadaceae</taxon>
        <taxon>Pseudoalteromonas</taxon>
    </lineage>
</organism>
<keyword evidence="1" id="KW-0732">Signal</keyword>
<accession>A0ABQ6RNB6</accession>
<proteinExistence type="predicted"/>
<feature type="chain" id="PRO_5045357819" evidence="1">
    <location>
        <begin position="20"/>
        <end position="105"/>
    </location>
</feature>
<feature type="signal peptide" evidence="1">
    <location>
        <begin position="1"/>
        <end position="19"/>
    </location>
</feature>
<dbReference type="Proteomes" id="UP000322915">
    <property type="component" value="Unassembled WGS sequence"/>
</dbReference>
<dbReference type="EMBL" id="SEUJ01000038">
    <property type="protein sequence ID" value="KAA1166166.1"/>
    <property type="molecule type" value="Genomic_DNA"/>
</dbReference>
<comment type="caution">
    <text evidence="2">The sequence shown here is derived from an EMBL/GenBank/DDBJ whole genome shotgun (WGS) entry which is preliminary data.</text>
</comment>
<reference evidence="2 3" key="1">
    <citation type="submission" date="2019-01" db="EMBL/GenBank/DDBJ databases">
        <title>Genome sequences of marine Pseudoalteromonas species.</title>
        <authorList>
            <person name="Boraston A.B."/>
            <person name="Hehemann J.-H."/>
            <person name="Vickers C.J."/>
            <person name="Salama-Alber O."/>
            <person name="Abe K."/>
            <person name="Hettle A.J."/>
        </authorList>
    </citation>
    <scope>NUCLEOTIDE SEQUENCE [LARGE SCALE GENOMIC DNA]</scope>
    <source>
        <strain evidence="2 3">PS47</strain>
    </source>
</reference>
<evidence type="ECO:0000313" key="3">
    <source>
        <dbReference type="Proteomes" id="UP000322915"/>
    </source>
</evidence>
<sequence length="105" mass="11960">MKKLLLILALLSADSFATAKNFCDEVKRIRVWANGSDTYGVWAELKNNPSQCPGGFYLNHNATNKQFIYSLILAAKASNQRICFQVYDVNSKIGNRCRIHYTMHE</sequence>
<protein>
    <submittedName>
        <fullName evidence="2">Uncharacterized protein</fullName>
    </submittedName>
</protein>